<dbReference type="AlphaFoldDB" id="A0A2S4HHD7"/>
<organism evidence="1 2">
    <name type="scientific">Zhongshania marina</name>
    <dbReference type="NCBI Taxonomy" id="2304603"/>
    <lineage>
        <taxon>Bacteria</taxon>
        <taxon>Pseudomonadati</taxon>
        <taxon>Pseudomonadota</taxon>
        <taxon>Gammaproteobacteria</taxon>
        <taxon>Cellvibrionales</taxon>
        <taxon>Spongiibacteraceae</taxon>
        <taxon>Zhongshania</taxon>
    </lineage>
</organism>
<dbReference type="Pfam" id="PF13469">
    <property type="entry name" value="Sulfotransfer_3"/>
    <property type="match status" value="1"/>
</dbReference>
<dbReference type="InterPro" id="IPR027417">
    <property type="entry name" value="P-loop_NTPase"/>
</dbReference>
<dbReference type="RefSeq" id="WP_103683799.1">
    <property type="nucleotide sequence ID" value="NZ_PQGG01000016.1"/>
</dbReference>
<dbReference type="EMBL" id="PQGG01000016">
    <property type="protein sequence ID" value="POP53404.1"/>
    <property type="molecule type" value="Genomic_DNA"/>
</dbReference>
<protein>
    <recommendedName>
        <fullName evidence="3">Sulfotransferase</fullName>
    </recommendedName>
</protein>
<dbReference type="OrthoDB" id="9777890at2"/>
<evidence type="ECO:0000313" key="1">
    <source>
        <dbReference type="EMBL" id="POP53404.1"/>
    </source>
</evidence>
<proteinExistence type="predicted"/>
<dbReference type="PANTHER" id="PTHR36451:SF1">
    <property type="entry name" value="OMEGA-HYDROXY-BETA-DIHYDROMENAQUINONE-9 SULFOTRANSFERASE STF3"/>
    <property type="match status" value="1"/>
</dbReference>
<name>A0A2S4HHD7_9GAMM</name>
<sequence>MTLSQSDISAALDPDALINQAIEISGLRSFGDMGFIEPMKVLLKCIPLHITLHQEGLESIQADFVRCLVNRLRFQQDLSAHPDILQEQVDDPIIVLGLGRSGTTKMQKILSAPNNVQKMAFWRLWNPAPFPDAIPGQPDPRIAQAGSANLVATDNSAVHAAHHMEEQEVDEDWLLGMFTFDDWIWNQMVFSPSYLDWVMARSSAVPFAYMKSLVQYLQWQDGGRKDRPWVMKGVGYIAHMESLLANFPKATILHTHRDPLQTIPSWAKFVSAMWTLRSAPVDKHEIGREVMRYWGMAMDRYLASRDKLGLDRCIVDARYGDVRENPMSIVERVYKRAGRKITEPAYQSMAAWHSNNEQHRFGKHEYSLDEFGLSEAMINERFGDYIKRFIER</sequence>
<comment type="caution">
    <text evidence="1">The sequence shown here is derived from an EMBL/GenBank/DDBJ whole genome shotgun (WGS) entry which is preliminary data.</text>
</comment>
<gene>
    <name evidence="1" type="ORF">C0068_07110</name>
</gene>
<reference evidence="1" key="1">
    <citation type="submission" date="2018-01" db="EMBL/GenBank/DDBJ databases">
        <authorList>
            <person name="Yu X.-D."/>
        </authorList>
    </citation>
    <scope>NUCLEOTIDE SEQUENCE</scope>
    <source>
        <strain evidence="1">ZX-21</strain>
    </source>
</reference>
<dbReference type="Proteomes" id="UP000237222">
    <property type="component" value="Unassembled WGS sequence"/>
</dbReference>
<accession>A0A2S4HHD7</accession>
<dbReference type="InterPro" id="IPR052736">
    <property type="entry name" value="Stf3_sulfotransferase"/>
</dbReference>
<dbReference type="PANTHER" id="PTHR36451">
    <property type="entry name" value="PAPS-DEPENDENT SULFOTRANSFERASE STF3"/>
    <property type="match status" value="1"/>
</dbReference>
<evidence type="ECO:0000313" key="2">
    <source>
        <dbReference type="Proteomes" id="UP000237222"/>
    </source>
</evidence>
<dbReference type="Gene3D" id="3.40.50.300">
    <property type="entry name" value="P-loop containing nucleotide triphosphate hydrolases"/>
    <property type="match status" value="1"/>
</dbReference>
<dbReference type="SUPFAM" id="SSF52540">
    <property type="entry name" value="P-loop containing nucleoside triphosphate hydrolases"/>
    <property type="match status" value="1"/>
</dbReference>
<evidence type="ECO:0008006" key="3">
    <source>
        <dbReference type="Google" id="ProtNLM"/>
    </source>
</evidence>